<evidence type="ECO:0000313" key="3">
    <source>
        <dbReference type="Proteomes" id="UP000184731"/>
    </source>
</evidence>
<dbReference type="KEGG" id="saqi:AXG55_08505"/>
<dbReference type="AlphaFoldDB" id="A0A1L4D155"/>
<dbReference type="Proteomes" id="UP000184731">
    <property type="component" value="Chromosome"/>
</dbReference>
<reference evidence="2 3" key="1">
    <citation type="submission" date="2016-10" db="EMBL/GenBank/DDBJ databases">
        <title>Silvanigrella aquatica sp. nov., isolated from a freshwater lake located in the Black Forest, Germany, description of Silvanigrellaceae fam. nov., Silvanigrellales ord. nov., reclassification of the order Bdellovibrionales in the class Oligoflexia, reclassification of the families Bacteriovoracaceae and Halobacteriovoraceae in the new order Bacteriovoracales ord. nov., and reclassification of the family Pseudobacteriovoracaceae in the order Oligoflexiales.</title>
        <authorList>
            <person name="Hahn M.W."/>
            <person name="Schmidt J."/>
            <person name="Koll U."/>
            <person name="Rohde M."/>
            <person name="Verbag S."/>
            <person name="Pitt A."/>
            <person name="Nakai R."/>
            <person name="Naganuma T."/>
            <person name="Lang E."/>
        </authorList>
    </citation>
    <scope>NUCLEOTIDE SEQUENCE [LARGE SCALE GENOMIC DNA]</scope>
    <source>
        <strain evidence="2 3">MWH-Nonnen-W8red</strain>
    </source>
</reference>
<dbReference type="Pfam" id="PF06890">
    <property type="entry name" value="Phage_Mu_Gp45"/>
    <property type="match status" value="1"/>
</dbReference>
<evidence type="ECO:0000259" key="1">
    <source>
        <dbReference type="Pfam" id="PF06890"/>
    </source>
</evidence>
<organism evidence="2 3">
    <name type="scientific">Silvanigrella aquatica</name>
    <dbReference type="NCBI Taxonomy" id="1915309"/>
    <lineage>
        <taxon>Bacteria</taxon>
        <taxon>Pseudomonadati</taxon>
        <taxon>Bdellovibrionota</taxon>
        <taxon>Oligoflexia</taxon>
        <taxon>Silvanigrellales</taxon>
        <taxon>Silvanigrellaceae</taxon>
        <taxon>Silvanigrella</taxon>
    </lineage>
</organism>
<accession>A0A1L4D155</accession>
<dbReference type="EMBL" id="CP017834">
    <property type="protein sequence ID" value="APJ03943.1"/>
    <property type="molecule type" value="Genomic_DNA"/>
</dbReference>
<dbReference type="RefSeq" id="WP_148697688.1">
    <property type="nucleotide sequence ID" value="NZ_CP017834.1"/>
</dbReference>
<proteinExistence type="predicted"/>
<keyword evidence="3" id="KW-1185">Reference proteome</keyword>
<feature type="domain" description="Bacteriophage Mu Gp45 N-terminal" evidence="1">
    <location>
        <begin position="24"/>
        <end position="88"/>
    </location>
</feature>
<protein>
    <recommendedName>
        <fullName evidence="1">Bacteriophage Mu Gp45 N-terminal domain-containing protein</fullName>
    </recommendedName>
</protein>
<dbReference type="STRING" id="1915309.AXG55_08505"/>
<dbReference type="InterPro" id="IPR053861">
    <property type="entry name" value="Phage_Mu_Gp45_N"/>
</dbReference>
<name>A0A1L4D155_9BACT</name>
<dbReference type="OrthoDB" id="9802994at2"/>
<dbReference type="InterPro" id="IPR013046">
    <property type="entry name" value="GpV/Gp45"/>
</dbReference>
<gene>
    <name evidence="2" type="ORF">AXG55_08505</name>
</gene>
<sequence length="352" mass="40850">MQQLIQAMVNPIARKLNLIISKCTIKMVDDKTKTQTIQSEIITGEIREKIERWQEYGYTSHPPLESEGLCVFLGGERDRGYIIATENKKTRKNEIKEGEVCIYTNEKDFLHFQNKNKVLLKTHEYTIEDKKSFIRSEELIDIITKDFKIKDENLYITSDKLIDTKTKDYNIKDENFKLESEKLIDIKTKDFNIKDENLKIDSEKLIDFKTKDFNIKDENFKLDSEKLIDFKTKDFNIKNENIKIESDKSTDIKTKEFNIKDENLKIDSEKLIDIKTKEFNIKNEKLSINSSNSTEIKTQKFSVSNGGAELIDILSKTLEALVQANVTTLAGAMPLNNAAIFAELKIKIETFK</sequence>
<dbReference type="NCBIfam" id="TIGR01644">
    <property type="entry name" value="phage_P2_V"/>
    <property type="match status" value="1"/>
</dbReference>
<evidence type="ECO:0000313" key="2">
    <source>
        <dbReference type="EMBL" id="APJ03943.1"/>
    </source>
</evidence>